<dbReference type="RefSeq" id="WP_009377216.1">
    <property type="nucleotide sequence ID" value="NZ_ALJD01000012.1"/>
</dbReference>
<accession>J2ZA63</accession>
<protein>
    <submittedName>
        <fullName evidence="1">Uncharacterized protein</fullName>
    </submittedName>
</protein>
<name>J2ZA63_9EURY</name>
<gene>
    <name evidence="1" type="ORF">HSB1_39110</name>
</gene>
<proteinExistence type="predicted"/>
<evidence type="ECO:0000313" key="2">
    <source>
        <dbReference type="Proteomes" id="UP000007813"/>
    </source>
</evidence>
<dbReference type="OrthoDB" id="289738at2157"/>
<dbReference type="eggNOG" id="arCOG14369">
    <property type="taxonomic scope" value="Archaea"/>
</dbReference>
<reference evidence="1 2" key="1">
    <citation type="journal article" date="2012" name="J. Bacteriol.">
        <title>Draft Genome Sequence of the Extremely Halophilic Archaeon Halogranum salarium B-1T.</title>
        <authorList>
            <person name="Kim K.K."/>
            <person name="Lee K.C."/>
            <person name="Lee J.S."/>
        </authorList>
    </citation>
    <scope>NUCLEOTIDE SEQUENCE [LARGE SCALE GENOMIC DNA]</scope>
    <source>
        <strain evidence="1 2">B-1</strain>
    </source>
</reference>
<dbReference type="EMBL" id="ALJD01000012">
    <property type="protein sequence ID" value="EJN57550.1"/>
    <property type="molecule type" value="Genomic_DNA"/>
</dbReference>
<dbReference type="Proteomes" id="UP000007813">
    <property type="component" value="Unassembled WGS sequence"/>
</dbReference>
<evidence type="ECO:0000313" key="1">
    <source>
        <dbReference type="EMBL" id="EJN57550.1"/>
    </source>
</evidence>
<dbReference type="AlphaFoldDB" id="J2ZA63"/>
<sequence length="348" mass="39873">MNEKQYSGRLTGEGFPHPYLQEALEFSVEEVTLVSSDGGEVDNNNVLFVNSDRRISLVAAPAWDRVVVQGTVEIPKKVFNATMPVEERKESEPPIDLTMAVRCRQTILRRGVFSRSIDIEVTEPGTYPVEVELEHRNFRGKVDLKPYLVRIDQQDSDSNYASRTGDRLASCDPWAVEVDETEDSGGFLHPRIEPFDLHDSFPGEEHLHYLHFEEPATPKLYLNANHGRLVDVLQNEGTRGADPRFRDVLFDYIEQSVWQELLLRTANDADPESDEVRHPWQEEVIDLFTDHLYDEDDGYDEVLRKLGEHASSGEDLDVLVHEIDRAIQLRVNHPDKALKLFQEGMHND</sequence>
<organism evidence="1 2">
    <name type="scientific">Halogranum salarium B-1</name>
    <dbReference type="NCBI Taxonomy" id="1210908"/>
    <lineage>
        <taxon>Archaea</taxon>
        <taxon>Methanobacteriati</taxon>
        <taxon>Methanobacteriota</taxon>
        <taxon>Stenosarchaea group</taxon>
        <taxon>Halobacteria</taxon>
        <taxon>Halobacteriales</taxon>
        <taxon>Haloferacaceae</taxon>
    </lineage>
</organism>
<comment type="caution">
    <text evidence="1">The sequence shown here is derived from an EMBL/GenBank/DDBJ whole genome shotgun (WGS) entry which is preliminary data.</text>
</comment>